<organism evidence="1 2">
    <name type="scientific">Sulfurovum zhangzhouensis</name>
    <dbReference type="NCBI Taxonomy" id="3019067"/>
    <lineage>
        <taxon>Bacteria</taxon>
        <taxon>Pseudomonadati</taxon>
        <taxon>Campylobacterota</taxon>
        <taxon>Epsilonproteobacteria</taxon>
        <taxon>Campylobacterales</taxon>
        <taxon>Sulfurovaceae</taxon>
        <taxon>Sulfurovum</taxon>
    </lineage>
</organism>
<protein>
    <recommendedName>
        <fullName evidence="3">Broad specificity phosphatase PhoE</fullName>
    </recommendedName>
</protein>
<sequence>MKQITFIRHAKVDMDSSKPIYAKELVAWEEAYNNAPIISDDFPHGELIGRIRSADYVVSSTLRRAIDSLELLEVEINETNELFNEAAIPSLHGRLFKLKPVHWLVLFRLLSLLGVGRWARTLRDTKLNAQKAAQRLSQLSSQHDHIILMGHGVMNWLIRKELSQSGWRRESKEIHGNWGSNVVFFENK</sequence>
<gene>
    <name evidence="1" type="ORF">PGH07_06835</name>
</gene>
<name>A0ABT7QYM6_9BACT</name>
<dbReference type="SUPFAM" id="SSF53254">
    <property type="entry name" value="Phosphoglycerate mutase-like"/>
    <property type="match status" value="1"/>
</dbReference>
<dbReference type="EMBL" id="JAQIBD010000002">
    <property type="protein sequence ID" value="MDM5271888.1"/>
    <property type="molecule type" value="Genomic_DNA"/>
</dbReference>
<dbReference type="RefSeq" id="WP_289413612.1">
    <property type="nucleotide sequence ID" value="NZ_JAQIBD010000002.1"/>
</dbReference>
<evidence type="ECO:0008006" key="3">
    <source>
        <dbReference type="Google" id="ProtNLM"/>
    </source>
</evidence>
<dbReference type="Gene3D" id="3.40.50.1240">
    <property type="entry name" value="Phosphoglycerate mutase-like"/>
    <property type="match status" value="1"/>
</dbReference>
<reference evidence="1" key="1">
    <citation type="submission" date="2023-01" db="EMBL/GenBank/DDBJ databases">
        <title>Sulfurovum sp. zt1-1 genome assembly.</title>
        <authorList>
            <person name="Wang J."/>
        </authorList>
    </citation>
    <scope>NUCLEOTIDE SEQUENCE</scope>
    <source>
        <strain evidence="1">Zt1-1</strain>
    </source>
</reference>
<comment type="caution">
    <text evidence="1">The sequence shown here is derived from an EMBL/GenBank/DDBJ whole genome shotgun (WGS) entry which is preliminary data.</text>
</comment>
<evidence type="ECO:0000313" key="2">
    <source>
        <dbReference type="Proteomes" id="UP001169069"/>
    </source>
</evidence>
<dbReference type="InterPro" id="IPR029033">
    <property type="entry name" value="His_PPase_superfam"/>
</dbReference>
<evidence type="ECO:0000313" key="1">
    <source>
        <dbReference type="EMBL" id="MDM5271888.1"/>
    </source>
</evidence>
<dbReference type="Proteomes" id="UP001169069">
    <property type="component" value="Unassembled WGS sequence"/>
</dbReference>
<keyword evidence="2" id="KW-1185">Reference proteome</keyword>
<accession>A0ABT7QYM6</accession>
<proteinExistence type="predicted"/>